<dbReference type="Pfam" id="PF13472">
    <property type="entry name" value="Lipase_GDSL_2"/>
    <property type="match status" value="1"/>
</dbReference>
<dbReference type="EMBL" id="JACWMY010000010">
    <property type="protein sequence ID" value="MBD1365898.1"/>
    <property type="molecule type" value="Genomic_DNA"/>
</dbReference>
<dbReference type="Gene3D" id="2.60.120.260">
    <property type="entry name" value="Galactose-binding domain-like"/>
    <property type="match status" value="1"/>
</dbReference>
<feature type="domain" description="Carbohydrate esterase 2 N-terminal" evidence="3">
    <location>
        <begin position="37"/>
        <end position="143"/>
    </location>
</feature>
<keyword evidence="4" id="KW-0378">Hydrolase</keyword>
<dbReference type="InterPro" id="IPR036514">
    <property type="entry name" value="SGNH_hydro_sf"/>
</dbReference>
<feature type="domain" description="SGNH hydrolase-type esterase" evidence="2">
    <location>
        <begin position="151"/>
        <end position="318"/>
    </location>
</feature>
<comment type="caution">
    <text evidence="4">The sequence shown here is derived from an EMBL/GenBank/DDBJ whole genome shotgun (WGS) entry which is preliminary data.</text>
</comment>
<evidence type="ECO:0000259" key="2">
    <source>
        <dbReference type="Pfam" id="PF13472"/>
    </source>
</evidence>
<dbReference type="Proteomes" id="UP000606600">
    <property type="component" value="Unassembled WGS sequence"/>
</dbReference>
<dbReference type="GO" id="GO:0016787">
    <property type="term" value="F:hydrolase activity"/>
    <property type="evidence" value="ECO:0007669"/>
    <property type="project" value="UniProtKB-KW"/>
</dbReference>
<dbReference type="InterPro" id="IPR052762">
    <property type="entry name" value="PCW_deacetylase/CE"/>
</dbReference>
<dbReference type="PROSITE" id="PS51257">
    <property type="entry name" value="PROKAR_LIPOPROTEIN"/>
    <property type="match status" value="1"/>
</dbReference>
<dbReference type="PANTHER" id="PTHR37834">
    <property type="entry name" value="GDSL-LIKE LIPASE/ACYLHYDROLASE DOMAIN PROTEIN (AFU_ORTHOLOGUE AFUA_2G00620)"/>
    <property type="match status" value="1"/>
</dbReference>
<dbReference type="Gene3D" id="3.40.50.1110">
    <property type="entry name" value="SGNH hydrolase"/>
    <property type="match status" value="1"/>
</dbReference>
<proteinExistence type="predicted"/>
<name>A0ABR7WUM0_9SPHI</name>
<dbReference type="SUPFAM" id="SSF52266">
    <property type="entry name" value="SGNH hydrolase"/>
    <property type="match status" value="1"/>
</dbReference>
<evidence type="ECO:0000313" key="5">
    <source>
        <dbReference type="Proteomes" id="UP000606600"/>
    </source>
</evidence>
<reference evidence="4 5" key="1">
    <citation type="submission" date="2020-09" db="EMBL/GenBank/DDBJ databases">
        <title>Novel species of Mucilaginibacter isolated from a glacier on the Tibetan Plateau.</title>
        <authorList>
            <person name="Liu Q."/>
            <person name="Xin Y.-H."/>
        </authorList>
    </citation>
    <scope>NUCLEOTIDE SEQUENCE [LARGE SCALE GENOMIC DNA]</scope>
    <source>
        <strain evidence="4 5">ZT4R22</strain>
    </source>
</reference>
<dbReference type="InterPro" id="IPR013830">
    <property type="entry name" value="SGNH_hydro"/>
</dbReference>
<protein>
    <submittedName>
        <fullName evidence="4">SGNH/GDSL hydrolase family protein</fullName>
    </submittedName>
</protein>
<dbReference type="Pfam" id="PF17996">
    <property type="entry name" value="CE2_N"/>
    <property type="match status" value="1"/>
</dbReference>
<keyword evidence="1" id="KW-0732">Signal</keyword>
<keyword evidence="5" id="KW-1185">Reference proteome</keyword>
<gene>
    <name evidence="4" type="ORF">IDJ77_18940</name>
</gene>
<accession>A0ABR7WUM0</accession>
<dbReference type="InterPro" id="IPR040794">
    <property type="entry name" value="CE2_N"/>
</dbReference>
<feature type="chain" id="PRO_5045401317" evidence="1">
    <location>
        <begin position="25"/>
        <end position="361"/>
    </location>
</feature>
<sequence>MMKRLKIFRLIVLISACFSISCSAQTVVPYTDPNIHYMGRIGTKDDAAELTWTASSAIINFDGTSAKATLQDDTGFDFVTVVVDGKVVNTIQVKNYKKEYVLVTGLPKSPHKLELFKRTEYEMGRLLFYKFTLDADAKVLPPPVYKHRIEFYGNSITCGYAIEDLEGKDRGSYEFENGYKSYANLTARHFNADYYCIAKSGIGVTVSWFPYVMPEIYDRTYAMDPTQLWDFKKYTPEVVVVNLFQNDAWIVLQPDNPNFKARFGNTPPTPEFIVNAYQKFIGNIRSKYPNAKIICALGAMDATKKGSPWPGYIEKAVDNMRDKGIYTHFFPYKETGGHPSEKEHKVMAADLIKFIEKKMKW</sequence>
<feature type="signal peptide" evidence="1">
    <location>
        <begin position="1"/>
        <end position="24"/>
    </location>
</feature>
<organism evidence="4 5">
    <name type="scientific">Mucilaginibacter pankratovii</name>
    <dbReference type="NCBI Taxonomy" id="2772110"/>
    <lineage>
        <taxon>Bacteria</taxon>
        <taxon>Pseudomonadati</taxon>
        <taxon>Bacteroidota</taxon>
        <taxon>Sphingobacteriia</taxon>
        <taxon>Sphingobacteriales</taxon>
        <taxon>Sphingobacteriaceae</taxon>
        <taxon>Mucilaginibacter</taxon>
    </lineage>
</organism>
<dbReference type="PANTHER" id="PTHR37834:SF2">
    <property type="entry name" value="ESTERASE, SGNH HYDROLASE-TYPE"/>
    <property type="match status" value="1"/>
</dbReference>
<dbReference type="CDD" id="cd01831">
    <property type="entry name" value="Endoglucanase_E_like"/>
    <property type="match status" value="1"/>
</dbReference>
<evidence type="ECO:0000256" key="1">
    <source>
        <dbReference type="SAM" id="SignalP"/>
    </source>
</evidence>
<evidence type="ECO:0000259" key="3">
    <source>
        <dbReference type="Pfam" id="PF17996"/>
    </source>
</evidence>
<dbReference type="InterPro" id="IPR037461">
    <property type="entry name" value="CtCE2-like_dom"/>
</dbReference>
<evidence type="ECO:0000313" key="4">
    <source>
        <dbReference type="EMBL" id="MBD1365898.1"/>
    </source>
</evidence>